<evidence type="ECO:0000256" key="4">
    <source>
        <dbReference type="ARBA" id="ARBA00023004"/>
    </source>
</evidence>
<dbReference type="CDD" id="cd12107">
    <property type="entry name" value="Hemerythrin"/>
    <property type="match status" value="1"/>
</dbReference>
<keyword evidence="8" id="KW-0812">Transmembrane</keyword>
<dbReference type="PANTHER" id="PTHR32089:SF74">
    <property type="entry name" value="METHYL-ACCEPTING CHEMOTAXIS PROTEIN AER"/>
    <property type="match status" value="1"/>
</dbReference>
<dbReference type="Pfam" id="PF00015">
    <property type="entry name" value="MCPsignal"/>
    <property type="match status" value="1"/>
</dbReference>
<comment type="similarity">
    <text evidence="2">Belongs to the hemerythrin family.</text>
</comment>
<organism evidence="10 11">
    <name type="scientific">Vibrio marisflavi CECT 7928</name>
    <dbReference type="NCBI Taxonomy" id="634439"/>
    <lineage>
        <taxon>Bacteria</taxon>
        <taxon>Pseudomonadati</taxon>
        <taxon>Pseudomonadota</taxon>
        <taxon>Gammaproteobacteria</taxon>
        <taxon>Vibrionales</taxon>
        <taxon>Vibrionaceae</taxon>
        <taxon>Vibrio</taxon>
    </lineage>
</organism>
<feature type="transmembrane region" description="Helical" evidence="8">
    <location>
        <begin position="12"/>
        <end position="32"/>
    </location>
</feature>
<dbReference type="EMBL" id="CAKLDM010000002">
    <property type="protein sequence ID" value="CAH0539303.1"/>
    <property type="molecule type" value="Genomic_DNA"/>
</dbReference>
<dbReference type="InterPro" id="IPR035938">
    <property type="entry name" value="Hemerythrin-like_sf"/>
</dbReference>
<dbReference type="InterPro" id="IPR016131">
    <property type="entry name" value="Haemerythrin_Fe_BS"/>
</dbReference>
<protein>
    <submittedName>
        <fullName evidence="10">Bacteriohemerythrin</fullName>
    </submittedName>
</protein>
<dbReference type="PROSITE" id="PS00550">
    <property type="entry name" value="HEMERYTHRINS"/>
    <property type="match status" value="1"/>
</dbReference>
<evidence type="ECO:0000256" key="2">
    <source>
        <dbReference type="ARBA" id="ARBA00010587"/>
    </source>
</evidence>
<dbReference type="Pfam" id="PF01814">
    <property type="entry name" value="Hemerythrin"/>
    <property type="match status" value="1"/>
</dbReference>
<dbReference type="InterPro" id="IPR004089">
    <property type="entry name" value="MCPsignal_dom"/>
</dbReference>
<evidence type="ECO:0000313" key="11">
    <source>
        <dbReference type="Proteomes" id="UP000838748"/>
    </source>
</evidence>
<keyword evidence="5 6" id="KW-0807">Transducer</keyword>
<feature type="transmembrane region" description="Helical" evidence="8">
    <location>
        <begin position="38"/>
        <end position="61"/>
    </location>
</feature>
<keyword evidence="3" id="KW-0479">Metal-binding</keyword>
<evidence type="ECO:0000259" key="9">
    <source>
        <dbReference type="PROSITE" id="PS50111"/>
    </source>
</evidence>
<dbReference type="InterPro" id="IPR012312">
    <property type="entry name" value="Hemerythrin-like"/>
</dbReference>
<dbReference type="Gene3D" id="1.20.120.50">
    <property type="entry name" value="Hemerythrin-like"/>
    <property type="match status" value="1"/>
</dbReference>
<comment type="subcellular location">
    <subcellularLocation>
        <location evidence="1">Membrane</location>
    </subcellularLocation>
</comment>
<dbReference type="NCBIfam" id="NF002007">
    <property type="entry name" value="PRK00808.1"/>
    <property type="match status" value="1"/>
</dbReference>
<comment type="caution">
    <text evidence="10">The sequence shown here is derived from an EMBL/GenBank/DDBJ whole genome shotgun (WGS) entry which is preliminary data.</text>
</comment>
<keyword evidence="7" id="KW-0175">Coiled coil</keyword>
<feature type="coiled-coil region" evidence="7">
    <location>
        <begin position="168"/>
        <end position="209"/>
    </location>
</feature>
<keyword evidence="8" id="KW-0472">Membrane</keyword>
<evidence type="ECO:0000256" key="6">
    <source>
        <dbReference type="PROSITE-ProRule" id="PRU00284"/>
    </source>
</evidence>
<dbReference type="Gene3D" id="1.10.287.950">
    <property type="entry name" value="Methyl-accepting chemotaxis protein"/>
    <property type="match status" value="1"/>
</dbReference>
<proteinExistence type="inferred from homology"/>
<dbReference type="PANTHER" id="PTHR32089">
    <property type="entry name" value="METHYL-ACCEPTING CHEMOTAXIS PROTEIN MCPB"/>
    <property type="match status" value="1"/>
</dbReference>
<evidence type="ECO:0000313" key="10">
    <source>
        <dbReference type="EMBL" id="CAH0539303.1"/>
    </source>
</evidence>
<gene>
    <name evidence="10" type="ORF">VMF7928_02048</name>
</gene>
<keyword evidence="11" id="KW-1185">Reference proteome</keyword>
<evidence type="ECO:0000256" key="3">
    <source>
        <dbReference type="ARBA" id="ARBA00022723"/>
    </source>
</evidence>
<dbReference type="InterPro" id="IPR012827">
    <property type="entry name" value="Hemerythrin_metal-bd"/>
</dbReference>
<evidence type="ECO:0000256" key="7">
    <source>
        <dbReference type="SAM" id="Coils"/>
    </source>
</evidence>
<feature type="domain" description="Methyl-accepting transducer" evidence="9">
    <location>
        <begin position="111"/>
        <end position="347"/>
    </location>
</feature>
<reference evidence="10" key="1">
    <citation type="submission" date="2021-11" db="EMBL/GenBank/DDBJ databases">
        <authorList>
            <person name="Rodrigo-Torres L."/>
            <person name="Arahal R. D."/>
            <person name="Lucena T."/>
        </authorList>
    </citation>
    <scope>NUCLEOTIDE SEQUENCE</scope>
    <source>
        <strain evidence="10">CECT 7928</strain>
    </source>
</reference>
<accession>A0ABM9A415</accession>
<dbReference type="SMART" id="SM00283">
    <property type="entry name" value="MA"/>
    <property type="match status" value="1"/>
</dbReference>
<evidence type="ECO:0000256" key="8">
    <source>
        <dbReference type="SAM" id="Phobius"/>
    </source>
</evidence>
<dbReference type="SUPFAM" id="SSF58104">
    <property type="entry name" value="Methyl-accepting chemotaxis protein (MCP) signaling domain"/>
    <property type="match status" value="1"/>
</dbReference>
<dbReference type="SUPFAM" id="SSF47188">
    <property type="entry name" value="Hemerythrin-like"/>
    <property type="match status" value="1"/>
</dbReference>
<evidence type="ECO:0000256" key="5">
    <source>
        <dbReference type="ARBA" id="ARBA00023224"/>
    </source>
</evidence>
<dbReference type="NCBIfam" id="NF033749">
    <property type="entry name" value="bact_hemeryth"/>
    <property type="match status" value="1"/>
</dbReference>
<dbReference type="PROSITE" id="PS50111">
    <property type="entry name" value="CHEMOTAXIS_TRANSDUC_2"/>
    <property type="match status" value="1"/>
</dbReference>
<keyword evidence="8" id="KW-1133">Transmembrane helix</keyword>
<evidence type="ECO:0000256" key="1">
    <source>
        <dbReference type="ARBA" id="ARBA00004370"/>
    </source>
</evidence>
<keyword evidence="4" id="KW-0408">Iron</keyword>
<dbReference type="NCBIfam" id="TIGR02481">
    <property type="entry name" value="hemeryth_dom"/>
    <property type="match status" value="1"/>
</dbReference>
<name>A0ABM9A415_9VIBR</name>
<sequence length="529" mass="59703">MKSLIERFSNLSNMQSLLILGVFALPIASYLIVSQAWLWLAIFLVYQVVILSLFSALNSVFKHIRRASLELSEGDLTVRIKESHSVGEPLYKLFNRIGEDISRTVSALRRSTARLVEVANTVQEDSVQSKEGAIGQKNDVDRAKFILDNLAEITQEVSSYCESTASLAAQAKAKADQGSNDMVNLENALSNANQHIDNTNEHFQSLMEETAQISQVMETISGIAEQTNLLALNAAIESARAGEQGRGFAVVADEVRSLAMRTQEATEEIRKKITSLQSKTDDVLETMRENKSSMDASLSIASTAEISFKELNTQIEELSEYGARISQSSENQLAQTGELESCLQLVATESENNVRSTQETLIASITVRNVSGEIDSLLNRFSFDQRQVSQEESQREKLMEWNSSLDLGLEEINRQHKILVHLVNELYYLLRHNYGLASIKRVVQGLIDYTANHFTYEETLFEQFNYSEQKQHTEKHRQLVLKVLDFQKRVESGEDIGEELFTFLKDWLSGHIMREDRAYAESFKKFGLN</sequence>
<dbReference type="Proteomes" id="UP000838748">
    <property type="component" value="Unassembled WGS sequence"/>
</dbReference>